<dbReference type="AlphaFoldDB" id="A0AAN8NPI0"/>
<proteinExistence type="predicted"/>
<dbReference type="EMBL" id="JAWJWE010000038">
    <property type="protein sequence ID" value="KAK6623560.1"/>
    <property type="molecule type" value="Genomic_DNA"/>
</dbReference>
<dbReference type="Proteomes" id="UP001372834">
    <property type="component" value="Unassembled WGS sequence"/>
</dbReference>
<gene>
    <name evidence="1" type="ORF">RUM43_009412</name>
</gene>
<evidence type="ECO:0000313" key="2">
    <source>
        <dbReference type="Proteomes" id="UP001372834"/>
    </source>
</evidence>
<accession>A0AAN8NPI0</accession>
<evidence type="ECO:0000313" key="1">
    <source>
        <dbReference type="EMBL" id="KAK6623560.1"/>
    </source>
</evidence>
<comment type="caution">
    <text evidence="1">The sequence shown here is derived from an EMBL/GenBank/DDBJ whole genome shotgun (WGS) entry which is preliminary data.</text>
</comment>
<reference evidence="1 2" key="1">
    <citation type="submission" date="2023-10" db="EMBL/GenBank/DDBJ databases">
        <title>Genomes of two closely related lineages of the louse Polyplax serrata with different host specificities.</title>
        <authorList>
            <person name="Martinu J."/>
            <person name="Tarabai H."/>
            <person name="Stefka J."/>
            <person name="Hypsa V."/>
        </authorList>
    </citation>
    <scope>NUCLEOTIDE SEQUENCE [LARGE SCALE GENOMIC DNA]</scope>
    <source>
        <strain evidence="1">HR10_N</strain>
    </source>
</reference>
<protein>
    <submittedName>
        <fullName evidence="1">Uncharacterized protein</fullName>
    </submittedName>
</protein>
<organism evidence="1 2">
    <name type="scientific">Polyplax serrata</name>
    <name type="common">Common mouse louse</name>
    <dbReference type="NCBI Taxonomy" id="468196"/>
    <lineage>
        <taxon>Eukaryota</taxon>
        <taxon>Metazoa</taxon>
        <taxon>Ecdysozoa</taxon>
        <taxon>Arthropoda</taxon>
        <taxon>Hexapoda</taxon>
        <taxon>Insecta</taxon>
        <taxon>Pterygota</taxon>
        <taxon>Neoptera</taxon>
        <taxon>Paraneoptera</taxon>
        <taxon>Psocodea</taxon>
        <taxon>Troctomorpha</taxon>
        <taxon>Phthiraptera</taxon>
        <taxon>Anoplura</taxon>
        <taxon>Polyplacidae</taxon>
        <taxon>Polyplax</taxon>
    </lineage>
</organism>
<name>A0AAN8NPI0_POLSC</name>
<sequence length="152" mass="17776">MDRKLVERLKCLTLLPEETFLKVSHYQEWLERQRILILNVQKISFFMVFRSRSGLNSNLLPPVNFIYQAAFVEKLRLQPYTVVQIINDFAFSISRLRSNRSFPLRENNTSQQTGQADTLIEDEYLSFGTRYLIVNISSCLQVGKINNLLIAQ</sequence>